<gene>
    <name evidence="1" type="ORF">UCRPC4_g04064</name>
</gene>
<protein>
    <submittedName>
        <fullName evidence="1">Putative heterokaryon incompatibility</fullName>
    </submittedName>
</protein>
<dbReference type="Proteomes" id="UP000053317">
    <property type="component" value="Unassembled WGS sequence"/>
</dbReference>
<name>A0A0G2ECZ2_PHACM</name>
<dbReference type="AlphaFoldDB" id="A0A0G2ECZ2"/>
<dbReference type="PANTHER" id="PTHR33112">
    <property type="entry name" value="DOMAIN PROTEIN, PUTATIVE-RELATED"/>
    <property type="match status" value="1"/>
</dbReference>
<reference evidence="1 2" key="1">
    <citation type="submission" date="2015-05" db="EMBL/GenBank/DDBJ databases">
        <title>Distinctive expansion of gene families associated with plant cell wall degradation and secondary metabolism in the genomes of grapevine trunk pathogens.</title>
        <authorList>
            <person name="Lawrence D.P."/>
            <person name="Travadon R."/>
            <person name="Rolshausen P.E."/>
            <person name="Baumgartner K."/>
        </authorList>
    </citation>
    <scope>NUCLEOTIDE SEQUENCE [LARGE SCALE GENOMIC DNA]</scope>
    <source>
        <strain evidence="1">UCRPC4</strain>
    </source>
</reference>
<accession>A0A0G2ECZ2</accession>
<evidence type="ECO:0000313" key="2">
    <source>
        <dbReference type="Proteomes" id="UP000053317"/>
    </source>
</evidence>
<dbReference type="EMBL" id="LCWF01000093">
    <property type="protein sequence ID" value="KKY20792.1"/>
    <property type="molecule type" value="Genomic_DNA"/>
</dbReference>
<comment type="caution">
    <text evidence="1">The sequence shown here is derived from an EMBL/GenBank/DDBJ whole genome shotgun (WGS) entry which is preliminary data.</text>
</comment>
<dbReference type="OrthoDB" id="5125733at2759"/>
<sequence length="384" mass="43688">MVLCPGAEPISYRSWTTQESLLSTRLLIYGRLQLFWLCRCKFASDGGYMDWNDFASHAAWLRLQIEDNDNVVDEDEIALQNELHLDLPPGCASYSKIHQEWTRIVNSYSGRLLTYNTDKLPALSAIAALFQEKLNDEYICGLWRLAVLFDLMWVPAKRWIEKKHNENDYIGPSWSWISYPDLVRYVGRWGDHHEIAKVVSFSATPTYSFAPFGQILPDAELTLEAPLLHGVKLARTEKDTATDGGYPIHLPTALPSATSSEPNQCTLIGTFHPDYPHILQSLDSSPDPTLYCLILHGSPHPNGLVLIPYTPVTGINSINGNHNRFQRIGTFEQYSHKLRNANMLQFDGCGCSHEKLDDRAKEKEDEDLERYLTVLLQRRIVVLV</sequence>
<reference evidence="1 2" key="2">
    <citation type="submission" date="2015-05" db="EMBL/GenBank/DDBJ databases">
        <authorList>
            <person name="Morales-Cruz A."/>
            <person name="Amrine K.C."/>
            <person name="Cantu D."/>
        </authorList>
    </citation>
    <scope>NUCLEOTIDE SEQUENCE [LARGE SCALE GENOMIC DNA]</scope>
    <source>
        <strain evidence="1">UCRPC4</strain>
    </source>
</reference>
<dbReference type="PANTHER" id="PTHR33112:SF16">
    <property type="entry name" value="HETEROKARYON INCOMPATIBILITY DOMAIN-CONTAINING PROTEIN"/>
    <property type="match status" value="1"/>
</dbReference>
<organism evidence="1 2">
    <name type="scientific">Phaeomoniella chlamydospora</name>
    <name type="common">Phaeoacremonium chlamydosporum</name>
    <dbReference type="NCBI Taxonomy" id="158046"/>
    <lineage>
        <taxon>Eukaryota</taxon>
        <taxon>Fungi</taxon>
        <taxon>Dikarya</taxon>
        <taxon>Ascomycota</taxon>
        <taxon>Pezizomycotina</taxon>
        <taxon>Eurotiomycetes</taxon>
        <taxon>Chaetothyriomycetidae</taxon>
        <taxon>Phaeomoniellales</taxon>
        <taxon>Phaeomoniellaceae</taxon>
        <taxon>Phaeomoniella</taxon>
    </lineage>
</organism>
<proteinExistence type="predicted"/>
<keyword evidence="2" id="KW-1185">Reference proteome</keyword>
<evidence type="ECO:0000313" key="1">
    <source>
        <dbReference type="EMBL" id="KKY20792.1"/>
    </source>
</evidence>